<dbReference type="WBParaSite" id="Csp11.Scaffold629.g13819.t1">
    <property type="protein sequence ID" value="Csp11.Scaffold629.g13819.t1"/>
    <property type="gene ID" value="Csp11.Scaffold629.g13819"/>
</dbReference>
<reference evidence="3" key="1">
    <citation type="submission" date="2016-11" db="UniProtKB">
        <authorList>
            <consortium name="WormBaseParasite"/>
        </authorList>
    </citation>
    <scope>IDENTIFICATION</scope>
</reference>
<feature type="coiled-coil region" evidence="1">
    <location>
        <begin position="13"/>
        <end position="40"/>
    </location>
</feature>
<name>A0A1I7U164_9PELO</name>
<evidence type="ECO:0000256" key="1">
    <source>
        <dbReference type="SAM" id="Coils"/>
    </source>
</evidence>
<evidence type="ECO:0000313" key="2">
    <source>
        <dbReference type="Proteomes" id="UP000095282"/>
    </source>
</evidence>
<dbReference type="eggNOG" id="ENOG502TJ28">
    <property type="taxonomic scope" value="Eukaryota"/>
</dbReference>
<protein>
    <submittedName>
        <fullName evidence="3">BHLH domain-containing protein</fullName>
    </submittedName>
</protein>
<keyword evidence="2" id="KW-1185">Reference proteome</keyword>
<evidence type="ECO:0000313" key="3">
    <source>
        <dbReference type="WBParaSite" id="Csp11.Scaffold629.g13819.t1"/>
    </source>
</evidence>
<dbReference type="AlphaFoldDB" id="A0A1I7U164"/>
<dbReference type="Proteomes" id="UP000095282">
    <property type="component" value="Unplaced"/>
</dbReference>
<accession>A0A1I7U164</accession>
<feature type="coiled-coil region" evidence="1">
    <location>
        <begin position="74"/>
        <end position="101"/>
    </location>
</feature>
<sequence>MLQILRRFFRRPVNQEKAQAKLLEKERKKAEGKMGTLRALLKRQPALLYNDLAYEVYGCSDMLSVYAKPSRISVKDRIERLQRLNDEIKHLEQLLRKHQLSVFAHAAQEWTYYRINREQKRERARRQKAANNDLLSYH</sequence>
<organism evidence="2 3">
    <name type="scientific">Caenorhabditis tropicalis</name>
    <dbReference type="NCBI Taxonomy" id="1561998"/>
    <lineage>
        <taxon>Eukaryota</taxon>
        <taxon>Metazoa</taxon>
        <taxon>Ecdysozoa</taxon>
        <taxon>Nematoda</taxon>
        <taxon>Chromadorea</taxon>
        <taxon>Rhabditida</taxon>
        <taxon>Rhabditina</taxon>
        <taxon>Rhabditomorpha</taxon>
        <taxon>Rhabditoidea</taxon>
        <taxon>Rhabditidae</taxon>
        <taxon>Peloderinae</taxon>
        <taxon>Caenorhabditis</taxon>
    </lineage>
</organism>
<proteinExistence type="predicted"/>
<keyword evidence="1" id="KW-0175">Coiled coil</keyword>